<reference evidence="1" key="2">
    <citation type="journal article" date="2015" name="Fish Shellfish Immunol.">
        <title>Early steps in the European eel (Anguilla anguilla)-Vibrio vulnificus interaction in the gills: Role of the RtxA13 toxin.</title>
        <authorList>
            <person name="Callol A."/>
            <person name="Pajuelo D."/>
            <person name="Ebbesson L."/>
            <person name="Teles M."/>
            <person name="MacKenzie S."/>
            <person name="Amaro C."/>
        </authorList>
    </citation>
    <scope>NUCLEOTIDE SEQUENCE</scope>
</reference>
<sequence>MFTVEMNTEVQIICVHDWLVAKRPQLQRLQFYNGSV</sequence>
<protein>
    <submittedName>
        <fullName evidence="1">Uncharacterized protein</fullName>
    </submittedName>
</protein>
<dbReference type="EMBL" id="GBXM01059077">
    <property type="protein sequence ID" value="JAH49500.1"/>
    <property type="molecule type" value="Transcribed_RNA"/>
</dbReference>
<accession>A0A0E9T9E9</accession>
<organism evidence="1">
    <name type="scientific">Anguilla anguilla</name>
    <name type="common">European freshwater eel</name>
    <name type="synonym">Muraena anguilla</name>
    <dbReference type="NCBI Taxonomy" id="7936"/>
    <lineage>
        <taxon>Eukaryota</taxon>
        <taxon>Metazoa</taxon>
        <taxon>Chordata</taxon>
        <taxon>Craniata</taxon>
        <taxon>Vertebrata</taxon>
        <taxon>Euteleostomi</taxon>
        <taxon>Actinopterygii</taxon>
        <taxon>Neopterygii</taxon>
        <taxon>Teleostei</taxon>
        <taxon>Anguilliformes</taxon>
        <taxon>Anguillidae</taxon>
        <taxon>Anguilla</taxon>
    </lineage>
</organism>
<proteinExistence type="predicted"/>
<evidence type="ECO:0000313" key="1">
    <source>
        <dbReference type="EMBL" id="JAH49500.1"/>
    </source>
</evidence>
<dbReference type="AlphaFoldDB" id="A0A0E9T9E9"/>
<name>A0A0E9T9E9_ANGAN</name>
<reference evidence="1" key="1">
    <citation type="submission" date="2014-11" db="EMBL/GenBank/DDBJ databases">
        <authorList>
            <person name="Amaro Gonzalez C."/>
        </authorList>
    </citation>
    <scope>NUCLEOTIDE SEQUENCE</scope>
</reference>